<sequence>MNEKNYDYLKNQIKFSGFGEELGNQLKEKIGEQAAAFSLQHQTRFGQDDVRSTLHFSRSKESDLYFFNKYDVEIQKTGQEQVLKQTYYVGKENNLTLKERYNQLDGRAVFKEFNRLEQVGTGQDAKWQATDQTYKAWVELNFKNTDDQGNFLSRKLFWDHEKALDRFPIKELADNYERSRLLASLEKGNVQRATATIDGQDIKVHIAANPQLKSFNFFDANLQKLEVKPVQQEKEQQQQAERKSETVKQAENEQKQGRKKQVKIS</sequence>
<evidence type="ECO:0000313" key="2">
    <source>
        <dbReference type="EMBL" id="MDT3402326.1"/>
    </source>
</evidence>
<evidence type="ECO:0000313" key="3">
    <source>
        <dbReference type="Proteomes" id="UP001258315"/>
    </source>
</evidence>
<evidence type="ECO:0000256" key="1">
    <source>
        <dbReference type="SAM" id="MobiDB-lite"/>
    </source>
</evidence>
<evidence type="ECO:0008006" key="4">
    <source>
        <dbReference type="Google" id="ProtNLM"/>
    </source>
</evidence>
<accession>A0ABU3GRX7</accession>
<gene>
    <name evidence="2" type="ORF">QE417_001398</name>
</gene>
<dbReference type="RefSeq" id="WP_311948696.1">
    <property type="nucleotide sequence ID" value="NZ_JAVLVU010000001.1"/>
</dbReference>
<keyword evidence="3" id="KW-1185">Reference proteome</keyword>
<feature type="compositionally biased region" description="Basic and acidic residues" evidence="1">
    <location>
        <begin position="229"/>
        <end position="256"/>
    </location>
</feature>
<reference evidence="3" key="1">
    <citation type="submission" date="2023-07" db="EMBL/GenBank/DDBJ databases">
        <title>Functional and genomic diversity of the sorghum phyllosphere microbiome.</title>
        <authorList>
            <person name="Shade A."/>
        </authorList>
    </citation>
    <scope>NUCLEOTIDE SEQUENCE [LARGE SCALE GENOMIC DNA]</scope>
    <source>
        <strain evidence="3">SORGH_AS_0422</strain>
    </source>
</reference>
<dbReference type="Proteomes" id="UP001258315">
    <property type="component" value="Unassembled WGS sequence"/>
</dbReference>
<proteinExistence type="predicted"/>
<protein>
    <recommendedName>
        <fullName evidence="4">DUF3945 domain-containing protein</fullName>
    </recommendedName>
</protein>
<dbReference type="EMBL" id="JAVLVU010000001">
    <property type="protein sequence ID" value="MDT3402326.1"/>
    <property type="molecule type" value="Genomic_DNA"/>
</dbReference>
<name>A0ABU3GRX7_9SPHI</name>
<comment type="caution">
    <text evidence="2">The sequence shown here is derived from an EMBL/GenBank/DDBJ whole genome shotgun (WGS) entry which is preliminary data.</text>
</comment>
<organism evidence="2 3">
    <name type="scientific">Mucilaginibacter terrae</name>
    <dbReference type="NCBI Taxonomy" id="1955052"/>
    <lineage>
        <taxon>Bacteria</taxon>
        <taxon>Pseudomonadati</taxon>
        <taxon>Bacteroidota</taxon>
        <taxon>Sphingobacteriia</taxon>
        <taxon>Sphingobacteriales</taxon>
        <taxon>Sphingobacteriaceae</taxon>
        <taxon>Mucilaginibacter</taxon>
    </lineage>
</organism>
<feature type="region of interest" description="Disordered" evidence="1">
    <location>
        <begin position="229"/>
        <end position="265"/>
    </location>
</feature>